<dbReference type="CDD" id="cd01767">
    <property type="entry name" value="UBX"/>
    <property type="match status" value="1"/>
</dbReference>
<organism evidence="4 5">
    <name type="scientific">Paraphaeosphaeria minitans</name>
    <dbReference type="NCBI Taxonomy" id="565426"/>
    <lineage>
        <taxon>Eukaryota</taxon>
        <taxon>Fungi</taxon>
        <taxon>Dikarya</taxon>
        <taxon>Ascomycota</taxon>
        <taxon>Pezizomycotina</taxon>
        <taxon>Dothideomycetes</taxon>
        <taxon>Pleosporomycetidae</taxon>
        <taxon>Pleosporales</taxon>
        <taxon>Massarineae</taxon>
        <taxon>Didymosphaeriaceae</taxon>
        <taxon>Paraphaeosphaeria</taxon>
    </lineage>
</organism>
<evidence type="ECO:0000259" key="3">
    <source>
        <dbReference type="Pfam" id="PF11470"/>
    </source>
</evidence>
<dbReference type="GO" id="GO:0012506">
    <property type="term" value="C:vesicle membrane"/>
    <property type="evidence" value="ECO:0007669"/>
    <property type="project" value="TreeGrafter"/>
</dbReference>
<dbReference type="InterPro" id="IPR029071">
    <property type="entry name" value="Ubiquitin-like_domsf"/>
</dbReference>
<evidence type="ECO:0000313" key="5">
    <source>
        <dbReference type="Proteomes" id="UP000756921"/>
    </source>
</evidence>
<name>A0A9P6G8M5_9PLEO</name>
<evidence type="ECO:0000256" key="1">
    <source>
        <dbReference type="SAM" id="MobiDB-lite"/>
    </source>
</evidence>
<dbReference type="PANTHER" id="PTHR46467:SF1">
    <property type="entry name" value="TETHER CONTAINING UBX DOMAIN FOR GLUT4"/>
    <property type="match status" value="1"/>
</dbReference>
<sequence>MSHVVVFNASARSQKIPTTPVKYLTEVRDEACRKFGVNKEQFTLKLTRYNNKPVSLSQQIRHVNLPQGARLELVQASRSPTVISVALSLPPSEKSARLIQKFASNTSLWELLRHFESEQGANYNFTQRGVPEMNGTGTGAGRLNYEMPVITVMPGHKEHGSFVDLQKTLSQLGFDSGSASLKLGFKNSGTPLEEAMTHISQYFNSSDAAPSGAHSESSVQVGSIPDPDEGDAETATTVAGETIRPGEPDPSPMEVDQDPIDAEPSMPAFDGPVQIPSSISSAPLSPPPEPTPATQQPSSSALPRNIQVFSAPTSSTPQAARQAFNEADYQPSVDQLRGLQASYKDRSKNTRLLSDKELEQQGAERQERMAAMASKGGIIRVRLPDGAFVQFSVSKTDTTATVYDFVTSCLEHKNEPFHISYRDTKGQFAQMDRTSRLLFQDMKFSSNELLTFRWDDGASTAVRGVKPVLSKEWQQKAAPLKIEEPILNERAQAAASSSSKGQTLGEGKQKKEYSAAEKENKLKSLLNKSIFKKK</sequence>
<dbReference type="Pfam" id="PF00789">
    <property type="entry name" value="UBX"/>
    <property type="match status" value="1"/>
</dbReference>
<evidence type="ECO:0000259" key="2">
    <source>
        <dbReference type="Pfam" id="PF00789"/>
    </source>
</evidence>
<reference evidence="4" key="1">
    <citation type="journal article" date="2020" name="Mol. Plant Microbe Interact.">
        <title>Genome Sequence of the Biocontrol Agent Coniothyrium minitans strain Conio (IMI 134523).</title>
        <authorList>
            <person name="Patel D."/>
            <person name="Shittu T.A."/>
            <person name="Baroncelli R."/>
            <person name="Muthumeenakshi S."/>
            <person name="Osborne T.H."/>
            <person name="Janganan T.K."/>
            <person name="Sreenivasaprasad S."/>
        </authorList>
    </citation>
    <scope>NUCLEOTIDE SEQUENCE</scope>
    <source>
        <strain evidence="4">Conio</strain>
    </source>
</reference>
<accession>A0A9P6G8M5</accession>
<dbReference type="Proteomes" id="UP000756921">
    <property type="component" value="Unassembled WGS sequence"/>
</dbReference>
<dbReference type="InterPro" id="IPR001012">
    <property type="entry name" value="UBX_dom"/>
</dbReference>
<dbReference type="InterPro" id="IPR021569">
    <property type="entry name" value="TUG-UBL1"/>
</dbReference>
<dbReference type="SUPFAM" id="SSF54236">
    <property type="entry name" value="Ubiquitin-like"/>
    <property type="match status" value="2"/>
</dbReference>
<dbReference type="CDD" id="cd16105">
    <property type="entry name" value="Ubl_ASPSCR1_like"/>
    <property type="match status" value="1"/>
</dbReference>
<feature type="compositionally biased region" description="Basic and acidic residues" evidence="1">
    <location>
        <begin position="507"/>
        <end position="518"/>
    </location>
</feature>
<dbReference type="EMBL" id="WJXW01000014">
    <property type="protein sequence ID" value="KAF9730485.1"/>
    <property type="molecule type" value="Genomic_DNA"/>
</dbReference>
<feature type="region of interest" description="Disordered" evidence="1">
    <location>
        <begin position="206"/>
        <end position="301"/>
    </location>
</feature>
<dbReference type="Pfam" id="PF11470">
    <property type="entry name" value="TUG-UBL1"/>
    <property type="match status" value="1"/>
</dbReference>
<feature type="domain" description="UBX" evidence="2">
    <location>
        <begin position="379"/>
        <end position="421"/>
    </location>
</feature>
<evidence type="ECO:0000313" key="4">
    <source>
        <dbReference type="EMBL" id="KAF9730485.1"/>
    </source>
</evidence>
<dbReference type="Gene3D" id="3.10.20.90">
    <property type="entry name" value="Phosphatidylinositol 3-kinase Catalytic Subunit, Chain A, domain 1"/>
    <property type="match status" value="2"/>
</dbReference>
<gene>
    <name evidence="4" type="ORF">PMIN01_11354</name>
</gene>
<feature type="region of interest" description="Disordered" evidence="1">
    <location>
        <begin position="489"/>
        <end position="518"/>
    </location>
</feature>
<dbReference type="PANTHER" id="PTHR46467">
    <property type="entry name" value="TETHER CONTAINING UBX DOMAIN FOR GLUT4"/>
    <property type="match status" value="1"/>
</dbReference>
<dbReference type="GO" id="GO:0005634">
    <property type="term" value="C:nucleus"/>
    <property type="evidence" value="ECO:0007669"/>
    <property type="project" value="TreeGrafter"/>
</dbReference>
<dbReference type="OrthoDB" id="440781at2759"/>
<feature type="domain" description="TUG ubiquitin-like" evidence="3">
    <location>
        <begin position="10"/>
        <end position="73"/>
    </location>
</feature>
<feature type="compositionally biased region" description="Polar residues" evidence="1">
    <location>
        <begin position="206"/>
        <end position="221"/>
    </location>
</feature>
<protein>
    <submittedName>
        <fullName evidence="4">Ubx domain-containing protein</fullName>
    </submittedName>
</protein>
<dbReference type="GO" id="GO:0006886">
    <property type="term" value="P:intracellular protein transport"/>
    <property type="evidence" value="ECO:0007669"/>
    <property type="project" value="TreeGrafter"/>
</dbReference>
<dbReference type="AlphaFoldDB" id="A0A9P6G8M5"/>
<dbReference type="GO" id="GO:0005737">
    <property type="term" value="C:cytoplasm"/>
    <property type="evidence" value="ECO:0007669"/>
    <property type="project" value="TreeGrafter"/>
</dbReference>
<proteinExistence type="predicted"/>
<comment type="caution">
    <text evidence="4">The sequence shown here is derived from an EMBL/GenBank/DDBJ whole genome shotgun (WGS) entry which is preliminary data.</text>
</comment>
<keyword evidence="5" id="KW-1185">Reference proteome</keyword>